<protein>
    <submittedName>
        <fullName evidence="4">Uncharacterized protein</fullName>
    </submittedName>
</protein>
<dbReference type="Proteomes" id="UP000246115">
    <property type="component" value="Chromosome"/>
</dbReference>
<evidence type="ECO:0000313" key="5">
    <source>
        <dbReference type="Proteomes" id="UP000246115"/>
    </source>
</evidence>
<evidence type="ECO:0000313" key="4">
    <source>
        <dbReference type="EMBL" id="RFU52788.1"/>
    </source>
</evidence>
<dbReference type="Proteomes" id="UP000264056">
    <property type="component" value="Unassembled WGS sequence"/>
</dbReference>
<accession>A0A346NBK8</accession>
<organism evidence="4 6">
    <name type="scientific">Streptococcus chenjunshii</name>
    <dbReference type="NCBI Taxonomy" id="2173853"/>
    <lineage>
        <taxon>Bacteria</taxon>
        <taxon>Bacillati</taxon>
        <taxon>Bacillota</taxon>
        <taxon>Bacilli</taxon>
        <taxon>Lactobacillales</taxon>
        <taxon>Streptococcaceae</taxon>
        <taxon>Streptococcus</taxon>
    </lineage>
</organism>
<reference evidence="4 6" key="2">
    <citation type="submission" date="2018-08" db="EMBL/GenBank/DDBJ databases">
        <title>Draft genome of Streptococcus sp. nov. Z1.</title>
        <authorList>
            <person name="Tian Z."/>
        </authorList>
    </citation>
    <scope>NUCLEOTIDE SEQUENCE [LARGE SCALE GENOMIC DNA]</scope>
    <source>
        <strain evidence="4">Z1</strain>
        <strain evidence="6">Z1(2018)</strain>
    </source>
</reference>
<name>A0A372KMI5_9STRE</name>
<evidence type="ECO:0000313" key="7">
    <source>
        <dbReference type="Proteomes" id="UP000264056"/>
    </source>
</evidence>
<evidence type="ECO:0000313" key="3">
    <source>
        <dbReference type="EMBL" id="RFU50528.1"/>
    </source>
</evidence>
<reference evidence="2" key="4">
    <citation type="journal article" date="2019" name="Int. J. Syst. Evol. Microbiol.">
        <title>Streptococcus chenjunshii sp. nov. isolated from feces of Tibetan antelopes.</title>
        <authorList>
            <person name="Tian Z."/>
            <person name="Lu S."/>
            <person name="Jin D."/>
            <person name="Yang J."/>
            <person name="Pu J."/>
            <person name="Lai X.H."/>
            <person name="Bai X.N."/>
            <person name="Wu X.M."/>
            <person name="Li J."/>
            <person name="Wang S."/>
            <person name="Xu J."/>
        </authorList>
    </citation>
    <scope>NUCLEOTIDE SEQUENCE</scope>
    <source>
        <strain evidence="2">Z15</strain>
    </source>
</reference>
<evidence type="ECO:0000256" key="1">
    <source>
        <dbReference type="SAM" id="MobiDB-lite"/>
    </source>
</evidence>
<evidence type="ECO:0000313" key="2">
    <source>
        <dbReference type="EMBL" id="AXQ78403.1"/>
    </source>
</evidence>
<dbReference type="Proteomes" id="UP000262901">
    <property type="component" value="Unassembled WGS sequence"/>
</dbReference>
<dbReference type="EMBL" id="CP031733">
    <property type="protein sequence ID" value="AXQ78403.1"/>
    <property type="molecule type" value="Genomic_DNA"/>
</dbReference>
<reference evidence="3 7" key="1">
    <citation type="submission" date="2018-08" db="EMBL/GenBank/DDBJ databases">
        <title>Draft genome of Streptococcus sp .nov. Z2.</title>
        <authorList>
            <person name="Tian Z."/>
        </authorList>
    </citation>
    <scope>NUCLEOTIDE SEQUENCE [LARGE SCALE GENOMIC DNA]</scope>
    <source>
        <strain evidence="3 7">Z2</strain>
    </source>
</reference>
<dbReference type="EMBL" id="QVQZ01000019">
    <property type="protein sequence ID" value="RFU52788.1"/>
    <property type="molecule type" value="Genomic_DNA"/>
</dbReference>
<reference evidence="5" key="3">
    <citation type="submission" date="2018-08" db="EMBL/GenBank/DDBJ databases">
        <title>Streptococcus chenjunshii sp. nov., isolated from stools sample of the Tibetan antelope in the Qinghai-Tibet plateau, China.</title>
        <authorList>
            <person name="Tian Z."/>
        </authorList>
    </citation>
    <scope>NUCLEOTIDE SEQUENCE [LARGE SCALE GENOMIC DNA]</scope>
    <source>
        <strain evidence="5">Z15</strain>
    </source>
</reference>
<evidence type="ECO:0000313" key="6">
    <source>
        <dbReference type="Proteomes" id="UP000262901"/>
    </source>
</evidence>
<gene>
    <name evidence="2" type="ORF">DDV21_004575</name>
    <name evidence="3" type="ORF">DDV22_08270</name>
    <name evidence="4" type="ORF">DDV23_07910</name>
</gene>
<feature type="compositionally biased region" description="Polar residues" evidence="1">
    <location>
        <begin position="45"/>
        <end position="60"/>
    </location>
</feature>
<dbReference type="EMBL" id="QVQY01000024">
    <property type="protein sequence ID" value="RFU50528.1"/>
    <property type="molecule type" value="Genomic_DNA"/>
</dbReference>
<accession>A0A372KMI5</accession>
<dbReference type="KEGG" id="schj:DDV21_004575"/>
<feature type="region of interest" description="Disordered" evidence="1">
    <location>
        <begin position="39"/>
        <end position="73"/>
    </location>
</feature>
<proteinExistence type="predicted"/>
<sequence>MGSTLLYFKIRTADRSETAAGRLTIFACSHKKQKQQINEKELSAAASQASENTPVNSPLCQLSAGFTAHPKDP</sequence>
<keyword evidence="7" id="KW-1185">Reference proteome</keyword>
<dbReference type="AlphaFoldDB" id="A0A372KMI5"/>